<protein>
    <submittedName>
        <fullName evidence="4">TetR family transcriptional regulator</fullName>
    </submittedName>
</protein>
<dbReference type="AlphaFoldDB" id="A0A7X0SRE2"/>
<evidence type="ECO:0000259" key="3">
    <source>
        <dbReference type="PROSITE" id="PS50977"/>
    </source>
</evidence>
<dbReference type="InterPro" id="IPR009057">
    <property type="entry name" value="Homeodomain-like_sf"/>
</dbReference>
<feature type="domain" description="HTH tetR-type" evidence="3">
    <location>
        <begin position="11"/>
        <end position="72"/>
    </location>
</feature>
<dbReference type="Gene3D" id="1.10.357.10">
    <property type="entry name" value="Tetracycline Repressor, domain 2"/>
    <property type="match status" value="1"/>
</dbReference>
<evidence type="ECO:0000256" key="1">
    <source>
        <dbReference type="ARBA" id="ARBA00023125"/>
    </source>
</evidence>
<keyword evidence="1 2" id="KW-0238">DNA-binding</keyword>
<evidence type="ECO:0000256" key="2">
    <source>
        <dbReference type="PROSITE-ProRule" id="PRU00335"/>
    </source>
</evidence>
<dbReference type="EMBL" id="JACJVO010000036">
    <property type="protein sequence ID" value="MBB6734701.1"/>
    <property type="molecule type" value="Genomic_DNA"/>
</dbReference>
<feature type="DNA-binding region" description="H-T-H motif" evidence="2">
    <location>
        <begin position="35"/>
        <end position="54"/>
    </location>
</feature>
<dbReference type="GO" id="GO:0003677">
    <property type="term" value="F:DNA binding"/>
    <property type="evidence" value="ECO:0007669"/>
    <property type="project" value="UniProtKB-UniRule"/>
</dbReference>
<gene>
    <name evidence="4" type="ORF">H7C18_27620</name>
</gene>
<dbReference type="InterPro" id="IPR001647">
    <property type="entry name" value="HTH_TetR"/>
</dbReference>
<name>A0A7X0SRE2_9BACL</name>
<organism evidence="4 5">
    <name type="scientific">Cohnella zeiphila</name>
    <dbReference type="NCBI Taxonomy" id="2761120"/>
    <lineage>
        <taxon>Bacteria</taxon>
        <taxon>Bacillati</taxon>
        <taxon>Bacillota</taxon>
        <taxon>Bacilli</taxon>
        <taxon>Bacillales</taxon>
        <taxon>Paenibacillaceae</taxon>
        <taxon>Cohnella</taxon>
    </lineage>
</organism>
<reference evidence="4 5" key="1">
    <citation type="submission" date="2020-08" db="EMBL/GenBank/DDBJ databases">
        <title>Cohnella phylogeny.</title>
        <authorList>
            <person name="Dunlap C."/>
        </authorList>
    </citation>
    <scope>NUCLEOTIDE SEQUENCE [LARGE SCALE GENOMIC DNA]</scope>
    <source>
        <strain evidence="4 5">CBP 2801</strain>
    </source>
</reference>
<accession>A0A7X0SRE2</accession>
<evidence type="ECO:0000313" key="4">
    <source>
        <dbReference type="EMBL" id="MBB6734701.1"/>
    </source>
</evidence>
<dbReference type="PROSITE" id="PS50977">
    <property type="entry name" value="HTH_TETR_2"/>
    <property type="match status" value="1"/>
</dbReference>
<dbReference type="InterPro" id="IPR050624">
    <property type="entry name" value="HTH-type_Tx_Regulator"/>
</dbReference>
<dbReference type="Pfam" id="PF00440">
    <property type="entry name" value="TetR_N"/>
    <property type="match status" value="1"/>
</dbReference>
<evidence type="ECO:0000313" key="5">
    <source>
        <dbReference type="Proteomes" id="UP000564644"/>
    </source>
</evidence>
<comment type="caution">
    <text evidence="4">The sequence shown here is derived from an EMBL/GenBank/DDBJ whole genome shotgun (WGS) entry which is preliminary data.</text>
</comment>
<dbReference type="PANTHER" id="PTHR43479">
    <property type="entry name" value="ACREF/ENVCD OPERON REPRESSOR-RELATED"/>
    <property type="match status" value="1"/>
</dbReference>
<dbReference type="Proteomes" id="UP000564644">
    <property type="component" value="Unassembled WGS sequence"/>
</dbReference>
<keyword evidence="5" id="KW-1185">Reference proteome</keyword>
<dbReference type="PANTHER" id="PTHR43479:SF11">
    <property type="entry name" value="ACREF_ENVCD OPERON REPRESSOR-RELATED"/>
    <property type="match status" value="1"/>
</dbReference>
<proteinExistence type="predicted"/>
<sequence>MPVNANDPRVKRTRDLLIRSFQELLEETNNVYSISVQDITKRASVNRATFYDHFDDKYAFLEQWMRIKFKQMLESKLKDASILDMNGLHAVILAVYQFLDRFRRNFAPADGRFEPLFEAAMQKELFHLLIQWLSEVSGSEVASEVRNATAVCVSWSIFGSALQWSRQPERCDMESSVRNVMVVIAASLAPVIG</sequence>
<dbReference type="SUPFAM" id="SSF46689">
    <property type="entry name" value="Homeodomain-like"/>
    <property type="match status" value="1"/>
</dbReference>
<dbReference type="RefSeq" id="WP_185132364.1">
    <property type="nucleotide sequence ID" value="NZ_JACJVO010000036.1"/>
</dbReference>